<dbReference type="GO" id="GO:0005886">
    <property type="term" value="C:plasma membrane"/>
    <property type="evidence" value="ECO:0007669"/>
    <property type="project" value="UniProtKB-SubCell"/>
</dbReference>
<feature type="domain" description="SRP54-type proteins GTP-binding" evidence="6">
    <location>
        <begin position="156"/>
        <end position="346"/>
    </location>
</feature>
<dbReference type="GO" id="GO:0006614">
    <property type="term" value="P:SRP-dependent cotranslational protein targeting to membrane"/>
    <property type="evidence" value="ECO:0007669"/>
    <property type="project" value="InterPro"/>
</dbReference>
<reference evidence="7 8" key="1">
    <citation type="submission" date="2006-09" db="EMBL/GenBank/DDBJ databases">
        <authorList>
            <person name="Emerson D."/>
            <person name="Ferriera S."/>
            <person name="Johnson J."/>
            <person name="Kravitz S."/>
            <person name="Halpern A."/>
            <person name="Remington K."/>
            <person name="Beeson K."/>
            <person name="Tran B."/>
            <person name="Rogers Y.-H."/>
            <person name="Friedman R."/>
            <person name="Venter J.C."/>
        </authorList>
    </citation>
    <scope>NUCLEOTIDE SEQUENCE [LARGE SCALE GENOMIC DNA]</scope>
    <source>
        <strain evidence="7 8">PV-1</strain>
    </source>
</reference>
<sequence length="353" mass="38625">MRIKVFTAPHLHEALAKVRKDMGPEALILDRQQSKDASGSSLWHVHAALDNSNPVETAKPTVKEVKPADTRTQASPHVDATIRRLERLVEGLGNRESDSLRQALTDNAEQLAFDHLSKLGIAASHAFDMAGDFAQRKPTGSKTIRWSRRINPGQQQHTVLFSGPAGCGKSTLIAKLAAHYSMKGIRIALISTDTERMGGLDSLKAYASTLGVPFFPLNKLSDAANILRQTQSAQLLLIDSEGWSPRRDIGLRRQTGLWDAMQCTERFLVLPANMDEEDGMQLLAHHTASAMTHLAFSKLDETQKPGKIVNWSIAAGMPLGYCSFGPEVPEQMGWLTDQALTAMLSKASRDVTA</sequence>
<evidence type="ECO:0000259" key="6">
    <source>
        <dbReference type="SMART" id="SM00962"/>
    </source>
</evidence>
<dbReference type="InterPro" id="IPR000897">
    <property type="entry name" value="SRP54_GTPase_dom"/>
</dbReference>
<dbReference type="OrthoDB" id="9778554at2"/>
<name>Q0EZ53_9PROT</name>
<keyword evidence="3" id="KW-0547">Nucleotide-binding</keyword>
<dbReference type="RefSeq" id="WP_009849073.1">
    <property type="nucleotide sequence ID" value="NZ_DS022294.1"/>
</dbReference>
<dbReference type="SUPFAM" id="SSF52540">
    <property type="entry name" value="P-loop containing nucleoside triphosphate hydrolases"/>
    <property type="match status" value="1"/>
</dbReference>
<dbReference type="STRING" id="314344.AL013_00255"/>
<evidence type="ECO:0000313" key="8">
    <source>
        <dbReference type="Proteomes" id="UP000005297"/>
    </source>
</evidence>
<evidence type="ECO:0000256" key="2">
    <source>
        <dbReference type="ARBA" id="ARBA00008531"/>
    </source>
</evidence>
<dbReference type="EMBL" id="AATS01000007">
    <property type="protein sequence ID" value="EAU54571.1"/>
    <property type="molecule type" value="Genomic_DNA"/>
</dbReference>
<comment type="caution">
    <text evidence="7">The sequence shown here is derived from an EMBL/GenBank/DDBJ whole genome shotgun (WGS) entry which is preliminary data.</text>
</comment>
<dbReference type="HOGENOM" id="CLU_009301_11_1_0"/>
<proteinExistence type="inferred from homology"/>
<organism evidence="7 8">
    <name type="scientific">Mariprofundus ferrooxydans PV-1</name>
    <dbReference type="NCBI Taxonomy" id="314345"/>
    <lineage>
        <taxon>Bacteria</taxon>
        <taxon>Pseudomonadati</taxon>
        <taxon>Pseudomonadota</taxon>
        <taxon>Candidatius Mariprofundia</taxon>
        <taxon>Mariprofundales</taxon>
        <taxon>Mariprofundaceae</taxon>
        <taxon>Mariprofundus</taxon>
    </lineage>
</organism>
<dbReference type="GO" id="GO:0005525">
    <property type="term" value="F:GTP binding"/>
    <property type="evidence" value="ECO:0007669"/>
    <property type="project" value="UniProtKB-KW"/>
</dbReference>
<dbReference type="AlphaFoldDB" id="Q0EZ53"/>
<dbReference type="SMART" id="SM00962">
    <property type="entry name" value="SRP54"/>
    <property type="match status" value="1"/>
</dbReference>
<dbReference type="Proteomes" id="UP000005297">
    <property type="component" value="Unassembled WGS sequence"/>
</dbReference>
<gene>
    <name evidence="7" type="ORF">SPV1_07746</name>
</gene>
<dbReference type="Pfam" id="PF00448">
    <property type="entry name" value="SRP54"/>
    <property type="match status" value="1"/>
</dbReference>
<comment type="subcellular location">
    <subcellularLocation>
        <location evidence="1">Cell membrane</location>
        <topology evidence="1">Peripheral membrane protein</topology>
        <orientation evidence="1">Cytoplasmic side</orientation>
    </subcellularLocation>
</comment>
<dbReference type="Gene3D" id="3.40.50.300">
    <property type="entry name" value="P-loop containing nucleotide triphosphate hydrolases"/>
    <property type="match status" value="1"/>
</dbReference>
<protein>
    <submittedName>
        <fullName evidence="7">GTP-binding signal recognition particle SRP54, G-domain</fullName>
    </submittedName>
</protein>
<dbReference type="PANTHER" id="PTHR43134">
    <property type="entry name" value="SIGNAL RECOGNITION PARTICLE RECEPTOR SUBUNIT ALPHA"/>
    <property type="match status" value="1"/>
</dbReference>
<dbReference type="PANTHER" id="PTHR43134:SF3">
    <property type="entry name" value="FLAGELLAR BIOSYNTHESIS PROTEIN FLHF"/>
    <property type="match status" value="1"/>
</dbReference>
<dbReference type="GO" id="GO:0003924">
    <property type="term" value="F:GTPase activity"/>
    <property type="evidence" value="ECO:0007669"/>
    <property type="project" value="TreeGrafter"/>
</dbReference>
<comment type="similarity">
    <text evidence="2">Belongs to the GTP-binding SRP family.</text>
</comment>
<evidence type="ECO:0000256" key="4">
    <source>
        <dbReference type="ARBA" id="ARBA00023134"/>
    </source>
</evidence>
<evidence type="ECO:0000313" key="7">
    <source>
        <dbReference type="EMBL" id="EAU54571.1"/>
    </source>
</evidence>
<dbReference type="GO" id="GO:0005047">
    <property type="term" value="F:signal recognition particle binding"/>
    <property type="evidence" value="ECO:0007669"/>
    <property type="project" value="TreeGrafter"/>
</dbReference>
<evidence type="ECO:0000256" key="1">
    <source>
        <dbReference type="ARBA" id="ARBA00004413"/>
    </source>
</evidence>
<keyword evidence="4" id="KW-0342">GTP-binding</keyword>
<evidence type="ECO:0000256" key="3">
    <source>
        <dbReference type="ARBA" id="ARBA00022741"/>
    </source>
</evidence>
<keyword evidence="8" id="KW-1185">Reference proteome</keyword>
<dbReference type="eggNOG" id="COG1419">
    <property type="taxonomic scope" value="Bacteria"/>
</dbReference>
<evidence type="ECO:0000256" key="5">
    <source>
        <dbReference type="ARBA" id="ARBA00023136"/>
    </source>
</evidence>
<dbReference type="InParanoid" id="Q0EZ53"/>
<keyword evidence="5" id="KW-0472">Membrane</keyword>
<accession>Q0EZ53</accession>
<dbReference type="InterPro" id="IPR027417">
    <property type="entry name" value="P-loop_NTPase"/>
</dbReference>